<keyword evidence="3 7" id="KW-1133">Transmembrane helix</keyword>
<keyword evidence="2 7" id="KW-0812">Transmembrane</keyword>
<feature type="transmembrane region" description="Helical" evidence="7">
    <location>
        <begin position="69"/>
        <end position="89"/>
    </location>
</feature>
<feature type="region of interest" description="Disordered" evidence="6">
    <location>
        <begin position="178"/>
        <end position="245"/>
    </location>
</feature>
<feature type="compositionally biased region" description="Polar residues" evidence="6">
    <location>
        <begin position="197"/>
        <end position="218"/>
    </location>
</feature>
<evidence type="ECO:0000256" key="7">
    <source>
        <dbReference type="SAM" id="Phobius"/>
    </source>
</evidence>
<sequence>MVITFNKISILYLYLRIFIDQTFRRVCYLGIAFIATTGIAYVLATIFQCTPISAFWDKTIRDKHCVNSAAFWISYSVLNIATDLFILALPIRQIVGLHLPRADKLALLGVFLLGAFVCVTTIVRMTTLASSAKDADPTWGPIPATIWSVVEANTGIICACLPMLRGLLWGLFPRFFSDSDHSSRSRSGASSYRLDQRSAQCTSSNMNQWSGSSKTVTSAVDVRGDEVQLQQRDSDEGDLPKGDSITMTTSVSMEVSAHNSVESSFKNVYYV</sequence>
<evidence type="ECO:0000259" key="8">
    <source>
        <dbReference type="Pfam" id="PF20684"/>
    </source>
</evidence>
<evidence type="ECO:0000313" key="9">
    <source>
        <dbReference type="EMBL" id="TKA67434.1"/>
    </source>
</evidence>
<evidence type="ECO:0000256" key="5">
    <source>
        <dbReference type="ARBA" id="ARBA00038359"/>
    </source>
</evidence>
<feature type="domain" description="Rhodopsin" evidence="8">
    <location>
        <begin position="1"/>
        <end position="168"/>
    </location>
</feature>
<feature type="transmembrane region" description="Helical" evidence="7">
    <location>
        <begin position="26"/>
        <end position="49"/>
    </location>
</feature>
<gene>
    <name evidence="9" type="ORF">B0A49_10425</name>
</gene>
<evidence type="ECO:0000256" key="1">
    <source>
        <dbReference type="ARBA" id="ARBA00004141"/>
    </source>
</evidence>
<protein>
    <recommendedName>
        <fullName evidence="8">Rhodopsin domain-containing protein</fullName>
    </recommendedName>
</protein>
<keyword evidence="10" id="KW-1185">Reference proteome</keyword>
<dbReference type="Proteomes" id="UP000308768">
    <property type="component" value="Unassembled WGS sequence"/>
</dbReference>
<dbReference type="InterPro" id="IPR049326">
    <property type="entry name" value="Rhodopsin_dom_fungi"/>
</dbReference>
<dbReference type="STRING" id="331657.A0A4U0WUY2"/>
<dbReference type="GO" id="GO:0016020">
    <property type="term" value="C:membrane"/>
    <property type="evidence" value="ECO:0007669"/>
    <property type="project" value="UniProtKB-SubCell"/>
</dbReference>
<evidence type="ECO:0000256" key="4">
    <source>
        <dbReference type="ARBA" id="ARBA00023136"/>
    </source>
</evidence>
<comment type="caution">
    <text evidence="9">The sequence shown here is derived from an EMBL/GenBank/DDBJ whole genome shotgun (WGS) entry which is preliminary data.</text>
</comment>
<feature type="transmembrane region" description="Helical" evidence="7">
    <location>
        <begin position="105"/>
        <end position="125"/>
    </location>
</feature>
<comment type="similarity">
    <text evidence="5">Belongs to the SAT4 family.</text>
</comment>
<keyword evidence="4 7" id="KW-0472">Membrane</keyword>
<comment type="subcellular location">
    <subcellularLocation>
        <location evidence="1">Membrane</location>
        <topology evidence="1">Multi-pass membrane protein</topology>
    </subcellularLocation>
</comment>
<dbReference type="PANTHER" id="PTHR33048">
    <property type="entry name" value="PTH11-LIKE INTEGRAL MEMBRANE PROTEIN (AFU_ORTHOLOGUE AFUA_5G11245)"/>
    <property type="match status" value="1"/>
</dbReference>
<dbReference type="Pfam" id="PF20684">
    <property type="entry name" value="Fung_rhodopsin"/>
    <property type="match status" value="1"/>
</dbReference>
<dbReference type="EMBL" id="NAJN01000910">
    <property type="protein sequence ID" value="TKA67434.1"/>
    <property type="molecule type" value="Genomic_DNA"/>
</dbReference>
<evidence type="ECO:0000256" key="3">
    <source>
        <dbReference type="ARBA" id="ARBA00022989"/>
    </source>
</evidence>
<evidence type="ECO:0000256" key="2">
    <source>
        <dbReference type="ARBA" id="ARBA00022692"/>
    </source>
</evidence>
<dbReference type="InterPro" id="IPR052337">
    <property type="entry name" value="SAT4-like"/>
</dbReference>
<reference evidence="9 10" key="1">
    <citation type="submission" date="2017-03" db="EMBL/GenBank/DDBJ databases">
        <title>Genomes of endolithic fungi from Antarctica.</title>
        <authorList>
            <person name="Coleine C."/>
            <person name="Masonjones S."/>
            <person name="Stajich J.E."/>
        </authorList>
    </citation>
    <scope>NUCLEOTIDE SEQUENCE [LARGE SCALE GENOMIC DNA]</scope>
    <source>
        <strain evidence="9 10">CCFEE 5187</strain>
    </source>
</reference>
<proteinExistence type="inferred from homology"/>
<dbReference type="PANTHER" id="PTHR33048:SF47">
    <property type="entry name" value="INTEGRAL MEMBRANE PROTEIN-RELATED"/>
    <property type="match status" value="1"/>
</dbReference>
<name>A0A4U0WUY2_9PEZI</name>
<evidence type="ECO:0000313" key="10">
    <source>
        <dbReference type="Proteomes" id="UP000308768"/>
    </source>
</evidence>
<feature type="transmembrane region" description="Helical" evidence="7">
    <location>
        <begin position="145"/>
        <end position="164"/>
    </location>
</feature>
<dbReference type="AlphaFoldDB" id="A0A4U0WUY2"/>
<accession>A0A4U0WUY2</accession>
<feature type="compositionally biased region" description="Basic and acidic residues" evidence="6">
    <location>
        <begin position="222"/>
        <end position="241"/>
    </location>
</feature>
<dbReference type="OrthoDB" id="5413793at2759"/>
<evidence type="ECO:0000256" key="6">
    <source>
        <dbReference type="SAM" id="MobiDB-lite"/>
    </source>
</evidence>
<organism evidence="9 10">
    <name type="scientific">Cryomyces minteri</name>
    <dbReference type="NCBI Taxonomy" id="331657"/>
    <lineage>
        <taxon>Eukaryota</taxon>
        <taxon>Fungi</taxon>
        <taxon>Dikarya</taxon>
        <taxon>Ascomycota</taxon>
        <taxon>Pezizomycotina</taxon>
        <taxon>Dothideomycetes</taxon>
        <taxon>Dothideomycetes incertae sedis</taxon>
        <taxon>Cryomyces</taxon>
    </lineage>
</organism>